<reference evidence="1" key="1">
    <citation type="submission" date="2014-09" db="EMBL/GenBank/DDBJ databases">
        <authorList>
            <person name="Magalhaes I.L.F."/>
            <person name="Oliveira U."/>
            <person name="Santos F.R."/>
            <person name="Vidigal T.H.D.A."/>
            <person name="Brescovit A.D."/>
            <person name="Santos A.J."/>
        </authorList>
    </citation>
    <scope>NUCLEOTIDE SEQUENCE</scope>
    <source>
        <tissue evidence="1">Shoot tissue taken approximately 20 cm above the soil surface</tissue>
    </source>
</reference>
<protein>
    <submittedName>
        <fullName evidence="1">Uncharacterized protein</fullName>
    </submittedName>
</protein>
<dbReference type="EMBL" id="GBRH01232271">
    <property type="protein sequence ID" value="JAD65624.1"/>
    <property type="molecule type" value="Transcribed_RNA"/>
</dbReference>
<dbReference type="AlphaFoldDB" id="A0A0A9BNZ4"/>
<sequence>MPTRKRMCVTVFMHTREMSYQKQNIQG</sequence>
<name>A0A0A9BNZ4_ARUDO</name>
<proteinExistence type="predicted"/>
<evidence type="ECO:0000313" key="1">
    <source>
        <dbReference type="EMBL" id="JAD65624.1"/>
    </source>
</evidence>
<reference evidence="1" key="2">
    <citation type="journal article" date="2015" name="Data Brief">
        <title>Shoot transcriptome of the giant reed, Arundo donax.</title>
        <authorList>
            <person name="Barrero R.A."/>
            <person name="Guerrero F.D."/>
            <person name="Moolhuijzen P."/>
            <person name="Goolsby J.A."/>
            <person name="Tidwell J."/>
            <person name="Bellgard S.E."/>
            <person name="Bellgard M.I."/>
        </authorList>
    </citation>
    <scope>NUCLEOTIDE SEQUENCE</scope>
    <source>
        <tissue evidence="1">Shoot tissue taken approximately 20 cm above the soil surface</tissue>
    </source>
</reference>
<organism evidence="1">
    <name type="scientific">Arundo donax</name>
    <name type="common">Giant reed</name>
    <name type="synonym">Donax arundinaceus</name>
    <dbReference type="NCBI Taxonomy" id="35708"/>
    <lineage>
        <taxon>Eukaryota</taxon>
        <taxon>Viridiplantae</taxon>
        <taxon>Streptophyta</taxon>
        <taxon>Embryophyta</taxon>
        <taxon>Tracheophyta</taxon>
        <taxon>Spermatophyta</taxon>
        <taxon>Magnoliopsida</taxon>
        <taxon>Liliopsida</taxon>
        <taxon>Poales</taxon>
        <taxon>Poaceae</taxon>
        <taxon>PACMAD clade</taxon>
        <taxon>Arundinoideae</taxon>
        <taxon>Arundineae</taxon>
        <taxon>Arundo</taxon>
    </lineage>
</organism>
<accession>A0A0A9BNZ4</accession>